<feature type="domain" description="Transglutaminase-like" evidence="3">
    <location>
        <begin position="393"/>
        <end position="463"/>
    </location>
</feature>
<dbReference type="PANTHER" id="PTHR42736">
    <property type="entry name" value="PROTEIN-GLUTAMINE GAMMA-GLUTAMYLTRANSFERASE"/>
    <property type="match status" value="1"/>
</dbReference>
<dbReference type="InterPro" id="IPR021878">
    <property type="entry name" value="TgpA_N"/>
</dbReference>
<dbReference type="Pfam" id="PF11992">
    <property type="entry name" value="TgpA_N"/>
    <property type="match status" value="1"/>
</dbReference>
<feature type="transmembrane region" description="Helical" evidence="2">
    <location>
        <begin position="77"/>
        <end position="95"/>
    </location>
</feature>
<evidence type="ECO:0000256" key="2">
    <source>
        <dbReference type="SAM" id="Phobius"/>
    </source>
</evidence>
<dbReference type="Pfam" id="PF01841">
    <property type="entry name" value="Transglut_core"/>
    <property type="match status" value="1"/>
</dbReference>
<keyword evidence="2" id="KW-0812">Transmembrane</keyword>
<name>A0A486XRX2_9GAMM</name>
<evidence type="ECO:0000256" key="1">
    <source>
        <dbReference type="SAM" id="Coils"/>
    </source>
</evidence>
<dbReference type="GO" id="GO:0008233">
    <property type="term" value="F:peptidase activity"/>
    <property type="evidence" value="ECO:0007669"/>
    <property type="project" value="UniProtKB-KW"/>
</dbReference>
<dbReference type="AlphaFoldDB" id="A0A486XRX2"/>
<keyword evidence="2" id="KW-0472">Membrane</keyword>
<proteinExistence type="predicted"/>
<dbReference type="SUPFAM" id="SSF54001">
    <property type="entry name" value="Cysteine proteinases"/>
    <property type="match status" value="1"/>
</dbReference>
<protein>
    <submittedName>
        <fullName evidence="4">FIG001454: Transglutaminase-like enzymes, putative cysteine proteases</fullName>
    </submittedName>
</protein>
<dbReference type="SMART" id="SM00460">
    <property type="entry name" value="TGc"/>
    <property type="match status" value="1"/>
</dbReference>
<feature type="coiled-coil region" evidence="1">
    <location>
        <begin position="618"/>
        <end position="645"/>
    </location>
</feature>
<dbReference type="EMBL" id="CAAJGR010000120">
    <property type="protein sequence ID" value="VHO05334.1"/>
    <property type="molecule type" value="Genomic_DNA"/>
</dbReference>
<dbReference type="InterPro" id="IPR002931">
    <property type="entry name" value="Transglutaminase-like"/>
</dbReference>
<organism evidence="4">
    <name type="scientific">Rheinheimera sp. BAL341</name>
    <dbReference type="NCBI Taxonomy" id="1708203"/>
    <lineage>
        <taxon>Bacteria</taxon>
        <taxon>Pseudomonadati</taxon>
        <taxon>Pseudomonadota</taxon>
        <taxon>Gammaproteobacteria</taxon>
        <taxon>Chromatiales</taxon>
        <taxon>Chromatiaceae</taxon>
        <taxon>Rheinheimera</taxon>
    </lineage>
</organism>
<dbReference type="PANTHER" id="PTHR42736:SF1">
    <property type="entry name" value="PROTEIN-GLUTAMINE GAMMA-GLUTAMYLTRANSFERASE"/>
    <property type="match status" value="1"/>
</dbReference>
<keyword evidence="1" id="KW-0175">Coiled coil</keyword>
<dbReference type="InterPro" id="IPR038765">
    <property type="entry name" value="Papain-like_cys_pep_sf"/>
</dbReference>
<evidence type="ECO:0000259" key="3">
    <source>
        <dbReference type="SMART" id="SM00460"/>
    </source>
</evidence>
<keyword evidence="4" id="KW-0645">Protease</keyword>
<accession>A0A486XRX2</accession>
<dbReference type="InterPro" id="IPR052901">
    <property type="entry name" value="Bact_TGase-like"/>
</dbReference>
<dbReference type="Gene3D" id="3.10.620.30">
    <property type="match status" value="1"/>
</dbReference>
<feature type="transmembrane region" description="Helical" evidence="2">
    <location>
        <begin position="51"/>
        <end position="70"/>
    </location>
</feature>
<sequence length="649" mass="73665">MLGQKSLLLLWAFIQFAVLMLLTPAFSAWVIAVFALLIGYRLLNTLLDKNPVSLLLVNILAALIALGFVLQIKQSGVLHFMLQILLLAGTSRLLALRHLFEARQLVWVHYFLIASCFILHQDMLLAMVILALFMVNLYSHHRLFATSGAKLNLRQLSRAAIVVLPLWLAMFLVLPRLPPFWQIPKTKIASTGLSDNLDPGSIEQLVKDDSLAFRVEFANGLPPRQQLYWRARLYEDFNGRSWQVNGSRNNLSQQRVSPEPNLQPADKVSYRIIAEANHQTGLFALGTPLSSSSNVFIGASGMLSSAQPVSQRLSYQVSSVLTPVPLLSEREQQLNLALVDSNPATARFAADLRQRFNTADALVDAIADYFRNQLFYYSLTPPLLGENSVDAFLFDSRTGFCSHYASASALILRHAGIPARVVGGYQGGVWHPDQGYLAVRQREAHAWVEYLHNGAWHRFDPTAAVAPDRILSDLDSILAQDERDLLLAGWQQFELLQVLRQQFMHLDYYWSVWVLSFNDNSQRALFHTIKQYLPAIAYSVAMVLGLLILLALFYWFRVRRNKYRHPATRMIYQRLGSLLAVKPVQQPISVFIRQIAQQQPLHAEWLETTTQLYEAAMYDNDSKALQLLQQQLQRHRAQLRRLRSAVQNA</sequence>
<dbReference type="GO" id="GO:0006508">
    <property type="term" value="P:proteolysis"/>
    <property type="evidence" value="ECO:0007669"/>
    <property type="project" value="UniProtKB-KW"/>
</dbReference>
<keyword evidence="4" id="KW-0378">Hydrolase</keyword>
<evidence type="ECO:0000313" key="4">
    <source>
        <dbReference type="EMBL" id="VHO05334.1"/>
    </source>
</evidence>
<feature type="transmembrane region" description="Helical" evidence="2">
    <location>
        <begin position="107"/>
        <end position="135"/>
    </location>
</feature>
<reference evidence="4" key="1">
    <citation type="submission" date="2019-04" db="EMBL/GenBank/DDBJ databases">
        <authorList>
            <person name="Brambilla D."/>
        </authorList>
    </citation>
    <scope>NUCLEOTIDE SEQUENCE</scope>
    <source>
        <strain evidence="4">BAL1</strain>
    </source>
</reference>
<gene>
    <name evidence="4" type="ORF">BAL341_2429</name>
</gene>
<feature type="transmembrane region" description="Helical" evidence="2">
    <location>
        <begin position="532"/>
        <end position="556"/>
    </location>
</feature>
<keyword evidence="2" id="KW-1133">Transmembrane helix</keyword>
<feature type="transmembrane region" description="Helical" evidence="2">
    <location>
        <begin position="156"/>
        <end position="174"/>
    </location>
</feature>